<dbReference type="Gene3D" id="3.90.640.20">
    <property type="entry name" value="Heat-shock cognate protein, ATPase"/>
    <property type="match status" value="1"/>
</dbReference>
<accession>A0A9J6P6G4</accession>
<evidence type="ECO:0000313" key="3">
    <source>
        <dbReference type="EMBL" id="MCM1992327.1"/>
    </source>
</evidence>
<dbReference type="Gene3D" id="3.30.565.40">
    <property type="entry name" value="Fervidobacterium nodosum Rt17-B1 like"/>
    <property type="match status" value="1"/>
</dbReference>
<dbReference type="InterPro" id="IPR021729">
    <property type="entry name" value="DUF3298"/>
</dbReference>
<keyword evidence="4" id="KW-1185">Reference proteome</keyword>
<gene>
    <name evidence="3" type="ORF">KDK92_21650</name>
</gene>
<comment type="caution">
    <text evidence="3">The sequence shown here is derived from an EMBL/GenBank/DDBJ whole genome shotgun (WGS) entry which is preliminary data.</text>
</comment>
<reference evidence="3" key="2">
    <citation type="submission" date="2021-04" db="EMBL/GenBank/DDBJ databases">
        <authorList>
            <person name="Dong X."/>
        </authorList>
    </citation>
    <scope>NUCLEOTIDE SEQUENCE</scope>
    <source>
        <strain evidence="3">ZWT</strain>
    </source>
</reference>
<dbReference type="AlphaFoldDB" id="A0A9J6P6G4"/>
<dbReference type="Pfam" id="PF11738">
    <property type="entry name" value="DUF3298"/>
    <property type="match status" value="1"/>
</dbReference>
<evidence type="ECO:0000259" key="2">
    <source>
        <dbReference type="Pfam" id="PF13739"/>
    </source>
</evidence>
<dbReference type="InterPro" id="IPR025303">
    <property type="entry name" value="PdaC"/>
</dbReference>
<dbReference type="RefSeq" id="WP_250861484.1">
    <property type="nucleotide sequence ID" value="NZ_JAGSOJ010000005.1"/>
</dbReference>
<feature type="domain" description="Deacetylase PdaC" evidence="2">
    <location>
        <begin position="35"/>
        <end position="131"/>
    </location>
</feature>
<protein>
    <submittedName>
        <fullName evidence="3">DUF3298 and DUF4163 domain-containing protein</fullName>
    </submittedName>
</protein>
<reference evidence="3" key="1">
    <citation type="journal article" date="2021" name="mSystems">
        <title>Bacteria and Archaea Synergistically Convert Glycine Betaine to Biogenic Methane in the Formosa Cold Seep of the South China Sea.</title>
        <authorList>
            <person name="Li L."/>
            <person name="Zhang W."/>
            <person name="Zhang S."/>
            <person name="Song L."/>
            <person name="Sun Q."/>
            <person name="Zhang H."/>
            <person name="Xiang H."/>
            <person name="Dong X."/>
        </authorList>
    </citation>
    <scope>NUCLEOTIDE SEQUENCE</scope>
    <source>
        <strain evidence="3">ZWT</strain>
    </source>
</reference>
<proteinExistence type="predicted"/>
<dbReference type="Pfam" id="PF13739">
    <property type="entry name" value="PdaC"/>
    <property type="match status" value="1"/>
</dbReference>
<dbReference type="Proteomes" id="UP001056429">
    <property type="component" value="Unassembled WGS sequence"/>
</dbReference>
<evidence type="ECO:0000313" key="4">
    <source>
        <dbReference type="Proteomes" id="UP001056429"/>
    </source>
</evidence>
<evidence type="ECO:0000259" key="1">
    <source>
        <dbReference type="Pfam" id="PF11738"/>
    </source>
</evidence>
<dbReference type="InterPro" id="IPR037126">
    <property type="entry name" value="PdaC/RsiV-like_sf"/>
</dbReference>
<organism evidence="3 4">
    <name type="scientific">Oceanirhabdus seepicola</name>
    <dbReference type="NCBI Taxonomy" id="2828781"/>
    <lineage>
        <taxon>Bacteria</taxon>
        <taxon>Bacillati</taxon>
        <taxon>Bacillota</taxon>
        <taxon>Clostridia</taxon>
        <taxon>Eubacteriales</taxon>
        <taxon>Clostridiaceae</taxon>
        <taxon>Oceanirhabdus</taxon>
    </lineage>
</organism>
<sequence length="234" mass="27228">MNFRKTFVFLSIFVFSLCNIVFAISPITIKTKEVKYKTNYFKSNLKIPVINELTNTSLKDNINKKFDNQANILKDDIESLAKRYYDEAKKEGLTITPYIVSTDYEVKLNDNNMLSILNAFYEYTGGAHGNYYYNSTTIDLSKDTEVILSSLFKENFDYKDTIIKKIHKDMDLDPESYFKNAKSLINSISNDTKFYLEEDNLVVYYDLYEIAPYSTGVPEFKIPLKSFSTGYIYN</sequence>
<dbReference type="EMBL" id="JAGSOJ010000005">
    <property type="protein sequence ID" value="MCM1992327.1"/>
    <property type="molecule type" value="Genomic_DNA"/>
</dbReference>
<name>A0A9J6P6G4_9CLOT</name>
<feature type="domain" description="DUF3298" evidence="1">
    <location>
        <begin position="150"/>
        <end position="224"/>
    </location>
</feature>